<keyword evidence="1" id="KW-0732">Signal</keyword>
<gene>
    <name evidence="3" type="primary">LOC100374483</name>
</gene>
<proteinExistence type="predicted"/>
<protein>
    <submittedName>
        <fullName evidence="3">Uncharacterized protein LOC100374483</fullName>
    </submittedName>
</protein>
<evidence type="ECO:0000313" key="3">
    <source>
        <dbReference type="RefSeq" id="XP_002737920.1"/>
    </source>
</evidence>
<dbReference type="Proteomes" id="UP000694865">
    <property type="component" value="Unplaced"/>
</dbReference>
<dbReference type="RefSeq" id="XP_002737920.1">
    <property type="nucleotide sequence ID" value="XM_002737874.1"/>
</dbReference>
<name>A0ABM0GUZ5_SACKO</name>
<evidence type="ECO:0000256" key="1">
    <source>
        <dbReference type="SAM" id="SignalP"/>
    </source>
</evidence>
<sequence length="199" mass="22957">MDFSRDQHMLLQAAITLLLVTSHITAAPTETVFTTTEPEALTLDDGDNNVFAEVRQASIGSVFEEYQRLTRLTSEFRNANKDVFGNFKQLRLNGDDIDSDLHAFTFEGLPNPVSRFQSRFLQERDLIVLHRDNLLQFQSFIDAMYMDELDVFYDEEGETPFHEEFQSLALQIRKIVTKCNSSVTSDELCRCHRHHADCK</sequence>
<keyword evidence="2" id="KW-1185">Reference proteome</keyword>
<organism evidence="2 3">
    <name type="scientific">Saccoglossus kowalevskii</name>
    <name type="common">Acorn worm</name>
    <dbReference type="NCBI Taxonomy" id="10224"/>
    <lineage>
        <taxon>Eukaryota</taxon>
        <taxon>Metazoa</taxon>
        <taxon>Hemichordata</taxon>
        <taxon>Enteropneusta</taxon>
        <taxon>Harrimaniidae</taxon>
        <taxon>Saccoglossus</taxon>
    </lineage>
</organism>
<feature type="signal peptide" evidence="1">
    <location>
        <begin position="1"/>
        <end position="26"/>
    </location>
</feature>
<dbReference type="GeneID" id="100374483"/>
<reference evidence="3" key="1">
    <citation type="submission" date="2025-08" db="UniProtKB">
        <authorList>
            <consortium name="RefSeq"/>
        </authorList>
    </citation>
    <scope>IDENTIFICATION</scope>
    <source>
        <tissue evidence="3">Testes</tissue>
    </source>
</reference>
<accession>A0ABM0GUZ5</accession>
<evidence type="ECO:0000313" key="2">
    <source>
        <dbReference type="Proteomes" id="UP000694865"/>
    </source>
</evidence>
<feature type="chain" id="PRO_5047198232" evidence="1">
    <location>
        <begin position="27"/>
        <end position="199"/>
    </location>
</feature>